<dbReference type="EMBL" id="JAVDYB010000001">
    <property type="protein sequence ID" value="MDR7280373.1"/>
    <property type="molecule type" value="Genomic_DNA"/>
</dbReference>
<feature type="transmembrane region" description="Helical" evidence="1">
    <location>
        <begin position="163"/>
        <end position="180"/>
    </location>
</feature>
<dbReference type="AlphaFoldDB" id="A0AAE3YUY8"/>
<evidence type="ECO:0000256" key="1">
    <source>
        <dbReference type="SAM" id="Phobius"/>
    </source>
</evidence>
<keyword evidence="1" id="KW-0472">Membrane</keyword>
<sequence>MRRLAWWFDGLLVAAFAGLTALLAAGHLLDVDLAVSDWAFAHQPAVAHYPALALNYLGQGGPFVVLCTLLALWLGHRWRDVRPIILVAATYLLAGVVVAPLKEFSGRDAPRSALPNRAELFNDLARAGYDWSYPSGHMVNAFVWFFTLLTLLTWIFGERVRRFGTALRVAPPIIVFGTTVYLNYHWLTDSIAGLLIGLVLVRLLERVRWRTLPLPAWVQWRGRSAGAGGAEPAEAADQHRVVG</sequence>
<dbReference type="InterPro" id="IPR000326">
    <property type="entry name" value="PAP2/HPO"/>
</dbReference>
<feature type="domain" description="Phosphatidic acid phosphatase type 2/haloperoxidase" evidence="2">
    <location>
        <begin position="86"/>
        <end position="209"/>
    </location>
</feature>
<proteinExistence type="predicted"/>
<keyword evidence="1" id="KW-1133">Transmembrane helix</keyword>
<gene>
    <name evidence="3" type="ORF">J2S41_007151</name>
</gene>
<dbReference type="SUPFAM" id="SSF48317">
    <property type="entry name" value="Acid phosphatase/Vanadium-dependent haloperoxidase"/>
    <property type="match status" value="1"/>
</dbReference>
<name>A0AAE3YUY8_9ACTN</name>
<comment type="caution">
    <text evidence="3">The sequence shown here is derived from an EMBL/GenBank/DDBJ whole genome shotgun (WGS) entry which is preliminary data.</text>
</comment>
<dbReference type="Proteomes" id="UP001183643">
    <property type="component" value="Unassembled WGS sequence"/>
</dbReference>
<dbReference type="Gene3D" id="1.20.144.10">
    <property type="entry name" value="Phosphatidic acid phosphatase type 2/haloperoxidase"/>
    <property type="match status" value="1"/>
</dbReference>
<accession>A0AAE3YUY8</accession>
<feature type="transmembrane region" description="Helical" evidence="1">
    <location>
        <begin position="81"/>
        <end position="101"/>
    </location>
</feature>
<evidence type="ECO:0000313" key="3">
    <source>
        <dbReference type="EMBL" id="MDR7280373.1"/>
    </source>
</evidence>
<organism evidence="3 4">
    <name type="scientific">Catenuloplanes atrovinosus</name>
    <dbReference type="NCBI Taxonomy" id="137266"/>
    <lineage>
        <taxon>Bacteria</taxon>
        <taxon>Bacillati</taxon>
        <taxon>Actinomycetota</taxon>
        <taxon>Actinomycetes</taxon>
        <taxon>Micromonosporales</taxon>
        <taxon>Micromonosporaceae</taxon>
        <taxon>Catenuloplanes</taxon>
    </lineage>
</organism>
<dbReference type="Pfam" id="PF01569">
    <property type="entry name" value="PAP2"/>
    <property type="match status" value="1"/>
</dbReference>
<protein>
    <submittedName>
        <fullName evidence="3">Membrane-associated phospholipid phosphatase</fullName>
    </submittedName>
</protein>
<feature type="transmembrane region" description="Helical" evidence="1">
    <location>
        <begin position="138"/>
        <end position="156"/>
    </location>
</feature>
<feature type="transmembrane region" description="Helical" evidence="1">
    <location>
        <begin position="52"/>
        <end position="74"/>
    </location>
</feature>
<evidence type="ECO:0000259" key="2">
    <source>
        <dbReference type="Pfam" id="PF01569"/>
    </source>
</evidence>
<reference evidence="3" key="1">
    <citation type="submission" date="2023-07" db="EMBL/GenBank/DDBJ databases">
        <title>Sequencing the genomes of 1000 actinobacteria strains.</title>
        <authorList>
            <person name="Klenk H.-P."/>
        </authorList>
    </citation>
    <scope>NUCLEOTIDE SEQUENCE</scope>
    <source>
        <strain evidence="3">DSM 44707</strain>
    </source>
</reference>
<feature type="transmembrane region" description="Helical" evidence="1">
    <location>
        <begin position="186"/>
        <end position="204"/>
    </location>
</feature>
<keyword evidence="1" id="KW-0812">Transmembrane</keyword>
<evidence type="ECO:0000313" key="4">
    <source>
        <dbReference type="Proteomes" id="UP001183643"/>
    </source>
</evidence>
<dbReference type="InterPro" id="IPR036938">
    <property type="entry name" value="PAP2/HPO_sf"/>
</dbReference>
<keyword evidence="4" id="KW-1185">Reference proteome</keyword>
<dbReference type="RefSeq" id="WP_310374700.1">
    <property type="nucleotide sequence ID" value="NZ_JAVDYB010000001.1"/>
</dbReference>